<name>A0A7R9CWL8_TIMCR</name>
<gene>
    <name evidence="2" type="ORF">TCEB3V08_LOCUS7171</name>
</gene>
<evidence type="ECO:0000256" key="1">
    <source>
        <dbReference type="SAM" id="MobiDB-lite"/>
    </source>
</evidence>
<feature type="compositionally biased region" description="Polar residues" evidence="1">
    <location>
        <begin position="27"/>
        <end position="39"/>
    </location>
</feature>
<evidence type="ECO:0000313" key="2">
    <source>
        <dbReference type="EMBL" id="CAD7403800.1"/>
    </source>
</evidence>
<sequence>MLSLAFLQEESGQDNGAGVLRSDNLDHGSTSNLSCSPPTTHDPPPLQETESPYTDWQTQGNDDCYNRQQHQNNTEVAWYGQESQFTPEQSQFTPEQSQFTPEQSQFTPEQSQFTPEQSQFTPEQYSQHSWRQDPQTSTPLTDWSQSGLTHTHQQGVVSPILCSKYSQVTGVMWTGQSSSLTWHVH</sequence>
<accession>A0A7R9CWL8</accession>
<protein>
    <submittedName>
        <fullName evidence="2">Uncharacterized protein</fullName>
    </submittedName>
</protein>
<feature type="region of interest" description="Disordered" evidence="1">
    <location>
        <begin position="1"/>
        <end position="146"/>
    </location>
</feature>
<proteinExistence type="predicted"/>
<dbReference type="EMBL" id="OC318957">
    <property type="protein sequence ID" value="CAD7403800.1"/>
    <property type="molecule type" value="Genomic_DNA"/>
</dbReference>
<reference evidence="2" key="1">
    <citation type="submission" date="2020-11" db="EMBL/GenBank/DDBJ databases">
        <authorList>
            <person name="Tran Van P."/>
        </authorList>
    </citation>
    <scope>NUCLEOTIDE SEQUENCE</scope>
</reference>
<dbReference type="AlphaFoldDB" id="A0A7R9CWL8"/>
<feature type="compositionally biased region" description="Polar residues" evidence="1">
    <location>
        <begin position="48"/>
        <end position="146"/>
    </location>
</feature>
<organism evidence="2">
    <name type="scientific">Timema cristinae</name>
    <name type="common">Walking stick</name>
    <dbReference type="NCBI Taxonomy" id="61476"/>
    <lineage>
        <taxon>Eukaryota</taxon>
        <taxon>Metazoa</taxon>
        <taxon>Ecdysozoa</taxon>
        <taxon>Arthropoda</taxon>
        <taxon>Hexapoda</taxon>
        <taxon>Insecta</taxon>
        <taxon>Pterygota</taxon>
        <taxon>Neoptera</taxon>
        <taxon>Polyneoptera</taxon>
        <taxon>Phasmatodea</taxon>
        <taxon>Timematodea</taxon>
        <taxon>Timematoidea</taxon>
        <taxon>Timematidae</taxon>
        <taxon>Timema</taxon>
    </lineage>
</organism>